<evidence type="ECO:0000256" key="1">
    <source>
        <dbReference type="ARBA" id="ARBA00022723"/>
    </source>
</evidence>
<feature type="compositionally biased region" description="Low complexity" evidence="5">
    <location>
        <begin position="268"/>
        <end position="278"/>
    </location>
</feature>
<dbReference type="PROSITE" id="PS00344">
    <property type="entry name" value="GATA_ZN_FINGER_1"/>
    <property type="match status" value="1"/>
</dbReference>
<evidence type="ECO:0000256" key="3">
    <source>
        <dbReference type="ARBA" id="ARBA00022833"/>
    </source>
</evidence>
<feature type="region of interest" description="Disordered" evidence="5">
    <location>
        <begin position="1"/>
        <end position="20"/>
    </location>
</feature>
<name>A0A1X2IQG6_9FUNG</name>
<feature type="region of interest" description="Disordered" evidence="5">
    <location>
        <begin position="241"/>
        <end position="278"/>
    </location>
</feature>
<proteinExistence type="predicted"/>
<keyword evidence="2 4" id="KW-0863">Zinc-finger</keyword>
<accession>A0A1X2IQG6</accession>
<keyword evidence="3" id="KW-0862">Zinc</keyword>
<dbReference type="OrthoDB" id="2162994at2759"/>
<dbReference type="PROSITE" id="PS50114">
    <property type="entry name" value="GATA_ZN_FINGER_2"/>
    <property type="match status" value="1"/>
</dbReference>
<dbReference type="InterPro" id="IPR013088">
    <property type="entry name" value="Znf_NHR/GATA"/>
</dbReference>
<dbReference type="GO" id="GO:0006355">
    <property type="term" value="P:regulation of DNA-templated transcription"/>
    <property type="evidence" value="ECO:0007669"/>
    <property type="project" value="InterPro"/>
</dbReference>
<dbReference type="InterPro" id="IPR000679">
    <property type="entry name" value="Znf_GATA"/>
</dbReference>
<dbReference type="CDD" id="cd00202">
    <property type="entry name" value="ZnF_GATA"/>
    <property type="match status" value="1"/>
</dbReference>
<dbReference type="Gene3D" id="3.30.50.10">
    <property type="entry name" value="Erythroid Transcription Factor GATA-1, subunit A"/>
    <property type="match status" value="1"/>
</dbReference>
<evidence type="ECO:0000259" key="6">
    <source>
        <dbReference type="PROSITE" id="PS50114"/>
    </source>
</evidence>
<dbReference type="GO" id="GO:0043565">
    <property type="term" value="F:sequence-specific DNA binding"/>
    <property type="evidence" value="ECO:0007669"/>
    <property type="project" value="InterPro"/>
</dbReference>
<dbReference type="STRING" id="90262.A0A1X2IQG6"/>
<dbReference type="PANTHER" id="PTHR45658">
    <property type="entry name" value="GATA TRANSCRIPTION FACTOR"/>
    <property type="match status" value="1"/>
</dbReference>
<keyword evidence="1" id="KW-0479">Metal-binding</keyword>
<dbReference type="InterPro" id="IPR051140">
    <property type="entry name" value="GATA_TF"/>
</dbReference>
<dbReference type="AlphaFoldDB" id="A0A1X2IQG6"/>
<evidence type="ECO:0000256" key="2">
    <source>
        <dbReference type="ARBA" id="ARBA00022771"/>
    </source>
</evidence>
<feature type="domain" description="GATA-type" evidence="6">
    <location>
        <begin position="186"/>
        <end position="221"/>
    </location>
</feature>
<dbReference type="SUPFAM" id="SSF57716">
    <property type="entry name" value="Glucocorticoid receptor-like (DNA-binding domain)"/>
    <property type="match status" value="1"/>
</dbReference>
<sequence length="278" mass="31487">MNVNDLCVTPSDGGTDTDHPTGVFSTSELRNAVKEETTIAALTNTTNTTAAHCTLPPLAQQLLPKQHLPSLVDISSTYVTVEDTTMSEAADTGDTPDMKKLIDKCSNLCHNLARYKTLQKDCSEKDQEATFDYITHTTHDILDSLVAMQQQREAVVLNEAEYNMIRQARNWKENRKPKYRRRSKRSIIGQRCHSCHTSETPEWRRGPDGARTLCNACGLHYSKLLRKESFMVSSCKFLSNGSPNNDSKQVEQQRPRIQPPQHPVYESQQQQQVHQQPF</sequence>
<evidence type="ECO:0000313" key="8">
    <source>
        <dbReference type="Proteomes" id="UP000193560"/>
    </source>
</evidence>
<dbReference type="GO" id="GO:0008270">
    <property type="term" value="F:zinc ion binding"/>
    <property type="evidence" value="ECO:0007669"/>
    <property type="project" value="UniProtKB-KW"/>
</dbReference>
<evidence type="ECO:0000256" key="5">
    <source>
        <dbReference type="SAM" id="MobiDB-lite"/>
    </source>
</evidence>
<evidence type="ECO:0000256" key="4">
    <source>
        <dbReference type="PROSITE-ProRule" id="PRU00094"/>
    </source>
</evidence>
<organism evidence="7 8">
    <name type="scientific">Absidia repens</name>
    <dbReference type="NCBI Taxonomy" id="90262"/>
    <lineage>
        <taxon>Eukaryota</taxon>
        <taxon>Fungi</taxon>
        <taxon>Fungi incertae sedis</taxon>
        <taxon>Mucoromycota</taxon>
        <taxon>Mucoromycotina</taxon>
        <taxon>Mucoromycetes</taxon>
        <taxon>Mucorales</taxon>
        <taxon>Cunninghamellaceae</taxon>
        <taxon>Absidia</taxon>
    </lineage>
</organism>
<dbReference type="SMART" id="SM00401">
    <property type="entry name" value="ZnF_GATA"/>
    <property type="match status" value="1"/>
</dbReference>
<evidence type="ECO:0000313" key="7">
    <source>
        <dbReference type="EMBL" id="ORZ20525.1"/>
    </source>
</evidence>
<reference evidence="7 8" key="1">
    <citation type="submission" date="2016-07" db="EMBL/GenBank/DDBJ databases">
        <title>Pervasive Adenine N6-methylation of Active Genes in Fungi.</title>
        <authorList>
            <consortium name="DOE Joint Genome Institute"/>
            <person name="Mondo S.J."/>
            <person name="Dannebaum R.O."/>
            <person name="Kuo R.C."/>
            <person name="Labutti K."/>
            <person name="Haridas S."/>
            <person name="Kuo A."/>
            <person name="Salamov A."/>
            <person name="Ahrendt S.R."/>
            <person name="Lipzen A."/>
            <person name="Sullivan W."/>
            <person name="Andreopoulos W.B."/>
            <person name="Clum A."/>
            <person name="Lindquist E."/>
            <person name="Daum C."/>
            <person name="Ramamoorthy G.K."/>
            <person name="Gryganskyi A."/>
            <person name="Culley D."/>
            <person name="Magnuson J.K."/>
            <person name="James T.Y."/>
            <person name="O'Malley M.A."/>
            <person name="Stajich J.E."/>
            <person name="Spatafora J.W."/>
            <person name="Visel A."/>
            <person name="Grigoriev I.V."/>
        </authorList>
    </citation>
    <scope>NUCLEOTIDE SEQUENCE [LARGE SCALE GENOMIC DNA]</scope>
    <source>
        <strain evidence="7 8">NRRL 1336</strain>
    </source>
</reference>
<keyword evidence="8" id="KW-1185">Reference proteome</keyword>
<dbReference type="EMBL" id="MCGE01000006">
    <property type="protein sequence ID" value="ORZ20525.1"/>
    <property type="molecule type" value="Genomic_DNA"/>
</dbReference>
<dbReference type="Pfam" id="PF00320">
    <property type="entry name" value="GATA"/>
    <property type="match status" value="1"/>
</dbReference>
<protein>
    <submittedName>
        <fullName evidence="7">GATA zinc finger-domain-containing protein</fullName>
    </submittedName>
</protein>
<comment type="caution">
    <text evidence="7">The sequence shown here is derived from an EMBL/GenBank/DDBJ whole genome shotgun (WGS) entry which is preliminary data.</text>
</comment>
<dbReference type="PANTHER" id="PTHR45658:SF122">
    <property type="entry name" value="GATA ZINC FINGER DOMAIN-CONTAINING PROTEIN 6"/>
    <property type="match status" value="1"/>
</dbReference>
<gene>
    <name evidence="7" type="ORF">BCR42DRAFT_408956</name>
</gene>
<dbReference type="Proteomes" id="UP000193560">
    <property type="component" value="Unassembled WGS sequence"/>
</dbReference>